<accession>A0ABR0NLD4</accession>
<protein>
    <recommendedName>
        <fullName evidence="1">Reverse transcriptase domain-containing protein</fullName>
    </recommendedName>
</protein>
<organism evidence="2 3">
    <name type="scientific">Gossypium arboreum</name>
    <name type="common">Tree cotton</name>
    <name type="synonym">Gossypium nanking</name>
    <dbReference type="NCBI Taxonomy" id="29729"/>
    <lineage>
        <taxon>Eukaryota</taxon>
        <taxon>Viridiplantae</taxon>
        <taxon>Streptophyta</taxon>
        <taxon>Embryophyta</taxon>
        <taxon>Tracheophyta</taxon>
        <taxon>Spermatophyta</taxon>
        <taxon>Magnoliopsida</taxon>
        <taxon>eudicotyledons</taxon>
        <taxon>Gunneridae</taxon>
        <taxon>Pentapetalae</taxon>
        <taxon>rosids</taxon>
        <taxon>malvids</taxon>
        <taxon>Malvales</taxon>
        <taxon>Malvaceae</taxon>
        <taxon>Malvoideae</taxon>
        <taxon>Gossypium</taxon>
    </lineage>
</organism>
<evidence type="ECO:0000313" key="2">
    <source>
        <dbReference type="EMBL" id="KAK5802152.1"/>
    </source>
</evidence>
<sequence>MLEYSGRRSNLFLLAITEQGYEGKCIDDAQSAFMLGRLISDNVLLAYEILHMLKQKRLGRKAYIVIKLDLSKAYDRVEWNFIKEIMLRMGFDQKWVNALMKCVETVSYSVVINGHVEEKFLPKEDLKKAIR</sequence>
<evidence type="ECO:0000313" key="3">
    <source>
        <dbReference type="Proteomes" id="UP001358586"/>
    </source>
</evidence>
<comment type="caution">
    <text evidence="2">The sequence shown here is derived from an EMBL/GenBank/DDBJ whole genome shotgun (WGS) entry which is preliminary data.</text>
</comment>
<feature type="domain" description="Reverse transcriptase" evidence="1">
    <location>
        <begin position="24"/>
        <end position="115"/>
    </location>
</feature>
<dbReference type="Pfam" id="PF00078">
    <property type="entry name" value="RVT_1"/>
    <property type="match status" value="1"/>
</dbReference>
<dbReference type="PANTHER" id="PTHR46890">
    <property type="entry name" value="NON-LTR RETROLELEMENT REVERSE TRANSCRIPTASE-LIKE PROTEIN-RELATED"/>
    <property type="match status" value="1"/>
</dbReference>
<reference evidence="2 3" key="1">
    <citation type="submission" date="2023-03" db="EMBL/GenBank/DDBJ databases">
        <title>WGS of Gossypium arboreum.</title>
        <authorList>
            <person name="Yu D."/>
        </authorList>
    </citation>
    <scope>NUCLEOTIDE SEQUENCE [LARGE SCALE GENOMIC DNA]</scope>
    <source>
        <tissue evidence="2">Leaf</tissue>
    </source>
</reference>
<dbReference type="EMBL" id="JARKNE010000009">
    <property type="protein sequence ID" value="KAK5802152.1"/>
    <property type="molecule type" value="Genomic_DNA"/>
</dbReference>
<dbReference type="InterPro" id="IPR052343">
    <property type="entry name" value="Retrotransposon-Effector_Assoc"/>
</dbReference>
<dbReference type="InterPro" id="IPR000477">
    <property type="entry name" value="RT_dom"/>
</dbReference>
<proteinExistence type="predicted"/>
<name>A0ABR0NLD4_GOSAR</name>
<dbReference type="Proteomes" id="UP001358586">
    <property type="component" value="Chromosome 9"/>
</dbReference>
<evidence type="ECO:0000259" key="1">
    <source>
        <dbReference type="Pfam" id="PF00078"/>
    </source>
</evidence>
<keyword evidence="3" id="KW-1185">Reference proteome</keyword>
<dbReference type="PANTHER" id="PTHR46890:SF48">
    <property type="entry name" value="RNA-DIRECTED DNA POLYMERASE"/>
    <property type="match status" value="1"/>
</dbReference>
<gene>
    <name evidence="2" type="ORF">PVK06_029735</name>
</gene>